<dbReference type="EMBL" id="SJSN01000011">
    <property type="protein sequence ID" value="TCD07080.1"/>
    <property type="molecule type" value="Genomic_DNA"/>
</dbReference>
<dbReference type="Proteomes" id="UP000291485">
    <property type="component" value="Unassembled WGS sequence"/>
</dbReference>
<comment type="caution">
    <text evidence="2">The sequence shown here is derived from an EMBL/GenBank/DDBJ whole genome shotgun (WGS) entry which is preliminary data.</text>
</comment>
<keyword evidence="3" id="KW-1185">Reference proteome</keyword>
<evidence type="ECO:0000313" key="2">
    <source>
        <dbReference type="EMBL" id="TCD07080.1"/>
    </source>
</evidence>
<evidence type="ECO:0000256" key="1">
    <source>
        <dbReference type="SAM" id="Phobius"/>
    </source>
</evidence>
<organism evidence="2 3">
    <name type="scientific">Pedobacter frigidisoli</name>
    <dbReference type="NCBI Taxonomy" id="2530455"/>
    <lineage>
        <taxon>Bacteria</taxon>
        <taxon>Pseudomonadati</taxon>
        <taxon>Bacteroidota</taxon>
        <taxon>Sphingobacteriia</taxon>
        <taxon>Sphingobacteriales</taxon>
        <taxon>Sphingobacteriaceae</taxon>
        <taxon>Pedobacter</taxon>
    </lineage>
</organism>
<accession>A0A4R0P1R0</accession>
<keyword evidence="1" id="KW-0472">Membrane</keyword>
<reference evidence="2 3" key="1">
    <citation type="submission" date="2019-02" db="EMBL/GenBank/DDBJ databases">
        <title>Pedobacter sp. RP-3-11 sp. nov., isolated from Arctic soil.</title>
        <authorList>
            <person name="Dahal R.H."/>
        </authorList>
    </citation>
    <scope>NUCLEOTIDE SEQUENCE [LARGE SCALE GENOMIC DNA]</scope>
    <source>
        <strain evidence="2 3">RP-3-11</strain>
    </source>
</reference>
<keyword evidence="1" id="KW-1133">Transmembrane helix</keyword>
<proteinExistence type="predicted"/>
<feature type="transmembrane region" description="Helical" evidence="1">
    <location>
        <begin position="29"/>
        <end position="47"/>
    </location>
</feature>
<gene>
    <name evidence="2" type="ORF">EZ449_14920</name>
</gene>
<keyword evidence="1" id="KW-0812">Transmembrane</keyword>
<protein>
    <submittedName>
        <fullName evidence="2">LPXTG cell wall anchor domain-containing protein</fullName>
    </submittedName>
</protein>
<dbReference type="NCBIfam" id="TIGR01167">
    <property type="entry name" value="LPXTG_anchor"/>
    <property type="match status" value="1"/>
</dbReference>
<dbReference type="RefSeq" id="WP_131560218.1">
    <property type="nucleotide sequence ID" value="NZ_SJSN01000011.1"/>
</dbReference>
<evidence type="ECO:0000313" key="3">
    <source>
        <dbReference type="Proteomes" id="UP000291485"/>
    </source>
</evidence>
<name>A0A4R0P1R0_9SPHI</name>
<dbReference type="AlphaFoldDB" id="A0A4R0P1R0"/>
<dbReference type="OrthoDB" id="772666at2"/>
<sequence length="51" mass="5440">MRTAIMILAICLFIAGPAAKVYGLDHANIYMIASGIGLLMITGLGFIKKKD</sequence>